<evidence type="ECO:0000256" key="1">
    <source>
        <dbReference type="ARBA" id="ARBA00004323"/>
    </source>
</evidence>
<dbReference type="Proteomes" id="UP001558652">
    <property type="component" value="Unassembled WGS sequence"/>
</dbReference>
<keyword evidence="13" id="KW-0732">Signal</keyword>
<keyword evidence="3 11" id="KW-0328">Glycosyltransferase</keyword>
<keyword evidence="6" id="KW-0735">Signal-anchor</keyword>
<dbReference type="PANTHER" id="PTHR11214">
    <property type="entry name" value="BETA-1,3-N-ACETYLGLUCOSAMINYLTRANSFERASE"/>
    <property type="match status" value="1"/>
</dbReference>
<evidence type="ECO:0000256" key="2">
    <source>
        <dbReference type="ARBA" id="ARBA00008661"/>
    </source>
</evidence>
<evidence type="ECO:0000256" key="9">
    <source>
        <dbReference type="ARBA" id="ARBA00023136"/>
    </source>
</evidence>
<evidence type="ECO:0000256" key="3">
    <source>
        <dbReference type="ARBA" id="ARBA00022676"/>
    </source>
</evidence>
<proteinExistence type="inferred from homology"/>
<evidence type="ECO:0000313" key="15">
    <source>
        <dbReference type="Proteomes" id="UP001558652"/>
    </source>
</evidence>
<accession>A0ABD0YVL6</accession>
<reference evidence="14 15" key="1">
    <citation type="submission" date="2024-07" db="EMBL/GenBank/DDBJ databases">
        <title>Chromosome-level genome assembly of the water stick insect Ranatra chinensis (Heteroptera: Nepidae).</title>
        <authorList>
            <person name="Liu X."/>
        </authorList>
    </citation>
    <scope>NUCLEOTIDE SEQUENCE [LARGE SCALE GENOMIC DNA]</scope>
    <source>
        <strain evidence="14">Cailab_2021Rc</strain>
        <tissue evidence="14">Muscle</tissue>
    </source>
</reference>
<evidence type="ECO:0000256" key="8">
    <source>
        <dbReference type="ARBA" id="ARBA00023034"/>
    </source>
</evidence>
<evidence type="ECO:0000256" key="7">
    <source>
        <dbReference type="ARBA" id="ARBA00022989"/>
    </source>
</evidence>
<gene>
    <name evidence="14" type="ORF">AAG570_011869</name>
</gene>
<evidence type="ECO:0000256" key="10">
    <source>
        <dbReference type="ARBA" id="ARBA00023180"/>
    </source>
</evidence>
<feature type="compositionally biased region" description="Polar residues" evidence="12">
    <location>
        <begin position="290"/>
        <end position="301"/>
    </location>
</feature>
<dbReference type="PANTHER" id="PTHR11214:SF314">
    <property type="entry name" value="HEXOSYLTRANSFERASE"/>
    <property type="match status" value="1"/>
</dbReference>
<keyword evidence="10" id="KW-0325">Glycoprotein</keyword>
<keyword evidence="9" id="KW-0472">Membrane</keyword>
<organism evidence="14 15">
    <name type="scientific">Ranatra chinensis</name>
    <dbReference type="NCBI Taxonomy" id="642074"/>
    <lineage>
        <taxon>Eukaryota</taxon>
        <taxon>Metazoa</taxon>
        <taxon>Ecdysozoa</taxon>
        <taxon>Arthropoda</taxon>
        <taxon>Hexapoda</taxon>
        <taxon>Insecta</taxon>
        <taxon>Pterygota</taxon>
        <taxon>Neoptera</taxon>
        <taxon>Paraneoptera</taxon>
        <taxon>Hemiptera</taxon>
        <taxon>Heteroptera</taxon>
        <taxon>Panheteroptera</taxon>
        <taxon>Nepomorpha</taxon>
        <taxon>Nepidae</taxon>
        <taxon>Ranatrinae</taxon>
        <taxon>Ranatra</taxon>
    </lineage>
</organism>
<dbReference type="EC" id="2.4.1.-" evidence="11"/>
<feature type="signal peptide" evidence="13">
    <location>
        <begin position="1"/>
        <end position="20"/>
    </location>
</feature>
<comment type="similarity">
    <text evidence="2 11">Belongs to the glycosyltransferase 31 family.</text>
</comment>
<dbReference type="EMBL" id="JBFDAA010000007">
    <property type="protein sequence ID" value="KAL1130627.1"/>
    <property type="molecule type" value="Genomic_DNA"/>
</dbReference>
<evidence type="ECO:0000256" key="4">
    <source>
        <dbReference type="ARBA" id="ARBA00022679"/>
    </source>
</evidence>
<evidence type="ECO:0000256" key="12">
    <source>
        <dbReference type="SAM" id="MobiDB-lite"/>
    </source>
</evidence>
<evidence type="ECO:0000256" key="6">
    <source>
        <dbReference type="ARBA" id="ARBA00022968"/>
    </source>
</evidence>
<dbReference type="GO" id="GO:0016757">
    <property type="term" value="F:glycosyltransferase activity"/>
    <property type="evidence" value="ECO:0007669"/>
    <property type="project" value="UniProtKB-KW"/>
</dbReference>
<dbReference type="InterPro" id="IPR002659">
    <property type="entry name" value="Glyco_trans_31"/>
</dbReference>
<evidence type="ECO:0000256" key="13">
    <source>
        <dbReference type="SAM" id="SignalP"/>
    </source>
</evidence>
<keyword evidence="4" id="KW-0808">Transferase</keyword>
<keyword evidence="7" id="KW-1133">Transmembrane helix</keyword>
<feature type="region of interest" description="Disordered" evidence="12">
    <location>
        <begin position="290"/>
        <end position="319"/>
    </location>
</feature>
<dbReference type="GO" id="GO:0000139">
    <property type="term" value="C:Golgi membrane"/>
    <property type="evidence" value="ECO:0007669"/>
    <property type="project" value="UniProtKB-SubCell"/>
</dbReference>
<protein>
    <recommendedName>
        <fullName evidence="11">Hexosyltransferase</fullName>
        <ecNumber evidence="11">2.4.1.-</ecNumber>
    </recommendedName>
</protein>
<keyword evidence="15" id="KW-1185">Reference proteome</keyword>
<keyword evidence="5" id="KW-0812">Transmembrane</keyword>
<feature type="chain" id="PRO_5044790573" description="Hexosyltransferase" evidence="13">
    <location>
        <begin position="21"/>
        <end position="319"/>
    </location>
</feature>
<evidence type="ECO:0000313" key="14">
    <source>
        <dbReference type="EMBL" id="KAL1130627.1"/>
    </source>
</evidence>
<comment type="subcellular location">
    <subcellularLocation>
        <location evidence="1 11">Golgi apparatus membrane</location>
        <topology evidence="1 11">Single-pass type II membrane protein</topology>
    </subcellularLocation>
</comment>
<evidence type="ECO:0000256" key="11">
    <source>
        <dbReference type="RuleBase" id="RU363063"/>
    </source>
</evidence>
<name>A0ABD0YVL6_9HEMI</name>
<sequence length="319" mass="36369">MLFSWHIFLFLVAGWEVNVTRKTRVYVVPDNETSLISGLQVCQPQGDVTAPNLVVVVCSAPGHIEARHAIRETWARHNISSVRIAFILGITTNVSLQALIEEENDGFRDIIQENFMDTYNNLTVKSVMMLKWFIRHCPHTHYLMKTDDDMFINTTLGMTTDTPVNMTRLLIGSLICRARPIIDANSKWYNPKYMYSKKFYPNYLSGTGYVMSRDVAIKLYRSALSTSLIHLEDVFITGICAAKAGVRPRNHPIFTYQHVGINCLHPKLATNHRLSPSQLRTAWRNRHTNCTMQSSTTTPRPHSNHGRHANIVPSRNTCQ</sequence>
<dbReference type="AlphaFoldDB" id="A0ABD0YVL6"/>
<dbReference type="FunFam" id="3.90.550.50:FF:000001">
    <property type="entry name" value="Hexosyltransferase"/>
    <property type="match status" value="1"/>
</dbReference>
<keyword evidence="8 11" id="KW-0333">Golgi apparatus</keyword>
<dbReference type="Gene3D" id="3.90.550.50">
    <property type="match status" value="1"/>
</dbReference>
<comment type="caution">
    <text evidence="14">The sequence shown here is derived from an EMBL/GenBank/DDBJ whole genome shotgun (WGS) entry which is preliminary data.</text>
</comment>
<evidence type="ECO:0000256" key="5">
    <source>
        <dbReference type="ARBA" id="ARBA00022692"/>
    </source>
</evidence>
<dbReference type="Pfam" id="PF01762">
    <property type="entry name" value="Galactosyl_T"/>
    <property type="match status" value="1"/>
</dbReference>